<dbReference type="InterPro" id="IPR013196">
    <property type="entry name" value="HTH_11"/>
</dbReference>
<dbReference type="Gene3D" id="1.10.10.10">
    <property type="entry name" value="Winged helix-like DNA-binding domain superfamily/Winged helix DNA-binding domain"/>
    <property type="match status" value="1"/>
</dbReference>
<dbReference type="Proteomes" id="UP000186336">
    <property type="component" value="Chromosome"/>
</dbReference>
<dbReference type="InterPro" id="IPR036390">
    <property type="entry name" value="WH_DNA-bd_sf"/>
</dbReference>
<dbReference type="InterPro" id="IPR036388">
    <property type="entry name" value="WH-like_DNA-bd_sf"/>
</dbReference>
<sequence>MTRTHRLFQLMQTLRRLTPPITAQSLAHEMDVSLRTIYRDIDELRGLGAVIDGEAGFGFTLIEDASLPPLGFEDDELEALVLGLRDVSVIADPALAKAATSALAKIQARVPPKQAHRLKHAVLDARRYWRPDPPRIDVGILRQAAWDELSVHFAYQDAKGDQTERTVKPLGIVYMENTNVLLAWCHLRQDFRVFRLDRMDDLRVTDQSFRPHRVSLLRDHLARIRAEVDQVAKDRAHCD</sequence>
<dbReference type="SUPFAM" id="SSF46785">
    <property type="entry name" value="Winged helix' DNA-binding domain"/>
    <property type="match status" value="1"/>
</dbReference>
<evidence type="ECO:0000313" key="3">
    <source>
        <dbReference type="EMBL" id="APX13262.1"/>
    </source>
</evidence>
<dbReference type="EMBL" id="CP019312">
    <property type="protein sequence ID" value="APX13262.1"/>
    <property type="molecule type" value="Genomic_DNA"/>
</dbReference>
<dbReference type="InterPro" id="IPR051534">
    <property type="entry name" value="CBASS_pafABC_assoc_protein"/>
</dbReference>
<dbReference type="AlphaFoldDB" id="A0A1P8MZ52"/>
<evidence type="ECO:0000313" key="4">
    <source>
        <dbReference type="Proteomes" id="UP000186336"/>
    </source>
</evidence>
<dbReference type="STRING" id="299262.BWR18_17415"/>
<dbReference type="PANTHER" id="PTHR34580:SF3">
    <property type="entry name" value="PROTEIN PAFB"/>
    <property type="match status" value="1"/>
</dbReference>
<organism evidence="3 4">
    <name type="scientific">Tateyamaria omphalii</name>
    <dbReference type="NCBI Taxonomy" id="299262"/>
    <lineage>
        <taxon>Bacteria</taxon>
        <taxon>Pseudomonadati</taxon>
        <taxon>Pseudomonadota</taxon>
        <taxon>Alphaproteobacteria</taxon>
        <taxon>Rhodobacterales</taxon>
        <taxon>Roseobacteraceae</taxon>
        <taxon>Tateyamaria</taxon>
    </lineage>
</organism>
<proteinExistence type="predicted"/>
<accession>A0A1P8MZ52</accession>
<dbReference type="Pfam" id="PF13280">
    <property type="entry name" value="WYL"/>
    <property type="match status" value="1"/>
</dbReference>
<dbReference type="OrthoDB" id="9807255at2"/>
<name>A0A1P8MZ52_9RHOB</name>
<dbReference type="RefSeq" id="WP_076629696.1">
    <property type="nucleotide sequence ID" value="NZ_CP019312.1"/>
</dbReference>
<dbReference type="InterPro" id="IPR026881">
    <property type="entry name" value="WYL_dom"/>
</dbReference>
<dbReference type="PANTHER" id="PTHR34580">
    <property type="match status" value="1"/>
</dbReference>
<protein>
    <submittedName>
        <fullName evidence="3">Transcriptional regulator</fullName>
    </submittedName>
</protein>
<feature type="domain" description="Helix-turn-helix type 11" evidence="1">
    <location>
        <begin position="6"/>
        <end position="59"/>
    </location>
</feature>
<reference evidence="3 4" key="1">
    <citation type="submission" date="2017-01" db="EMBL/GenBank/DDBJ databases">
        <title>Complete genome of Tateyamaria omphalii DOK1-4 isolated from seawater in Dokdo.</title>
        <authorList>
            <person name="Kim J.H."/>
            <person name="Chi W.-J."/>
        </authorList>
    </citation>
    <scope>NUCLEOTIDE SEQUENCE [LARGE SCALE GENOMIC DNA]</scope>
    <source>
        <strain evidence="3 4">DOK1-4</strain>
    </source>
</reference>
<dbReference type="Pfam" id="PF08279">
    <property type="entry name" value="HTH_11"/>
    <property type="match status" value="1"/>
</dbReference>
<gene>
    <name evidence="3" type="ORF">BWR18_17415</name>
</gene>
<evidence type="ECO:0000259" key="2">
    <source>
        <dbReference type="Pfam" id="PF13280"/>
    </source>
</evidence>
<keyword evidence="4" id="KW-1185">Reference proteome</keyword>
<evidence type="ECO:0000259" key="1">
    <source>
        <dbReference type="Pfam" id="PF08279"/>
    </source>
</evidence>
<dbReference type="KEGG" id="tom:BWR18_17415"/>
<feature type="domain" description="WYL" evidence="2">
    <location>
        <begin position="140"/>
        <end position="204"/>
    </location>
</feature>
<dbReference type="PROSITE" id="PS52050">
    <property type="entry name" value="WYL"/>
    <property type="match status" value="1"/>
</dbReference>